<dbReference type="Proteomes" id="UP001523216">
    <property type="component" value="Unassembled WGS sequence"/>
</dbReference>
<dbReference type="InterPro" id="IPR020835">
    <property type="entry name" value="Catalase_sf"/>
</dbReference>
<gene>
    <name evidence="1" type="ORF">LXN57_15410</name>
</gene>
<evidence type="ECO:0000313" key="1">
    <source>
        <dbReference type="EMBL" id="MCM4078960.1"/>
    </source>
</evidence>
<reference evidence="1 2" key="1">
    <citation type="submission" date="2022-06" db="EMBL/GenBank/DDBJ databases">
        <title>Actinoplanes abujensis sp. nov., isolated from Nigerian arid soil.</title>
        <authorList>
            <person name="Ding P."/>
        </authorList>
    </citation>
    <scope>NUCLEOTIDE SEQUENCE [LARGE SCALE GENOMIC DNA]</scope>
    <source>
        <strain evidence="2">TRM88002</strain>
    </source>
</reference>
<keyword evidence="2" id="KW-1185">Reference proteome</keyword>
<comment type="caution">
    <text evidence="1">The sequence shown here is derived from an EMBL/GenBank/DDBJ whole genome shotgun (WGS) entry which is preliminary data.</text>
</comment>
<evidence type="ECO:0000313" key="2">
    <source>
        <dbReference type="Proteomes" id="UP001523216"/>
    </source>
</evidence>
<sequence length="231" mass="24960">MKGPLLAAVVAVAVGVRVIRSRHRRFLHPDGRSFTGELIVWGTGRTEGAGLLDRPGTHSAVVRISKGAGTRGGRADIRGVAVRVTGDHPIDLLLSTSGEGRFTRRLPAPRRTFDAFYGSIVAYRTGSNRKIYLGARADQPLGRALAEIDGGSLVLLADDRPFGRVTFGDRLPARTDAALAFDPIRNTAPDLHPTGAVHTTRALAYRWSQRWRGATPTAPDPHAVERTALHR</sequence>
<name>A0ABT0XZB2_9ACTN</name>
<dbReference type="EMBL" id="JAMQOL010000018">
    <property type="protein sequence ID" value="MCM4078960.1"/>
    <property type="molecule type" value="Genomic_DNA"/>
</dbReference>
<proteinExistence type="predicted"/>
<evidence type="ECO:0008006" key="3">
    <source>
        <dbReference type="Google" id="ProtNLM"/>
    </source>
</evidence>
<dbReference type="RefSeq" id="WP_251798852.1">
    <property type="nucleotide sequence ID" value="NZ_JAMQOL010000018.1"/>
</dbReference>
<organism evidence="1 2">
    <name type="scientific">Paractinoplanes hotanensis</name>
    <dbReference type="NCBI Taxonomy" id="2906497"/>
    <lineage>
        <taxon>Bacteria</taxon>
        <taxon>Bacillati</taxon>
        <taxon>Actinomycetota</taxon>
        <taxon>Actinomycetes</taxon>
        <taxon>Micromonosporales</taxon>
        <taxon>Micromonosporaceae</taxon>
        <taxon>Paractinoplanes</taxon>
    </lineage>
</organism>
<protein>
    <recommendedName>
        <fullName evidence="3">Phosphodiesterase</fullName>
    </recommendedName>
</protein>
<accession>A0ABT0XZB2</accession>
<dbReference type="SUPFAM" id="SSF56634">
    <property type="entry name" value="Heme-dependent catalase-like"/>
    <property type="match status" value="1"/>
</dbReference>